<reference evidence="2 3" key="1">
    <citation type="submission" date="2019-04" db="EMBL/GenBank/DDBJ databases">
        <title>Geobacter ruber sp. nov., ferric-reducing bacteria isolated from paddy soil.</title>
        <authorList>
            <person name="Xu Z."/>
            <person name="Masuda Y."/>
            <person name="Itoh H."/>
            <person name="Senoo K."/>
        </authorList>
    </citation>
    <scope>NUCLEOTIDE SEQUENCE [LARGE SCALE GENOMIC DNA]</scope>
    <source>
        <strain evidence="2 3">Red88</strain>
    </source>
</reference>
<keyword evidence="3" id="KW-1185">Reference proteome</keyword>
<keyword evidence="1" id="KW-0472">Membrane</keyword>
<evidence type="ECO:0000256" key="1">
    <source>
        <dbReference type="SAM" id="Phobius"/>
    </source>
</evidence>
<gene>
    <name evidence="2" type="ORF">ET418_11910</name>
</gene>
<dbReference type="RefSeq" id="WP_149307839.1">
    <property type="nucleotide sequence ID" value="NZ_SRSD01000007.1"/>
</dbReference>
<comment type="caution">
    <text evidence="2">The sequence shown here is derived from an EMBL/GenBank/DDBJ whole genome shotgun (WGS) entry which is preliminary data.</text>
</comment>
<dbReference type="EMBL" id="SRSD01000007">
    <property type="protein sequence ID" value="KAA0890366.1"/>
    <property type="molecule type" value="Genomic_DNA"/>
</dbReference>
<accession>A0A5A9XBJ7</accession>
<dbReference type="AlphaFoldDB" id="A0A5A9XBJ7"/>
<evidence type="ECO:0000313" key="2">
    <source>
        <dbReference type="EMBL" id="KAA0890366.1"/>
    </source>
</evidence>
<keyword evidence="1" id="KW-0812">Transmembrane</keyword>
<keyword evidence="1" id="KW-1133">Transmembrane helix</keyword>
<sequence>MGRRFAQLVANEAPPHVAAFLHKVFASRVLIRYYSVVTMVNVTYGTIAITVVALISVQVAAIILSLGTR</sequence>
<feature type="transmembrane region" description="Helical" evidence="1">
    <location>
        <begin position="42"/>
        <end position="66"/>
    </location>
</feature>
<protein>
    <submittedName>
        <fullName evidence="2">Uncharacterized protein</fullName>
    </submittedName>
</protein>
<proteinExistence type="predicted"/>
<evidence type="ECO:0000313" key="3">
    <source>
        <dbReference type="Proteomes" id="UP000324298"/>
    </source>
</evidence>
<dbReference type="Proteomes" id="UP000324298">
    <property type="component" value="Unassembled WGS sequence"/>
</dbReference>
<name>A0A5A9XBJ7_9BACT</name>
<organism evidence="2 3">
    <name type="scientific">Oryzomonas rubra</name>
    <dbReference type="NCBI Taxonomy" id="2509454"/>
    <lineage>
        <taxon>Bacteria</taxon>
        <taxon>Pseudomonadati</taxon>
        <taxon>Thermodesulfobacteriota</taxon>
        <taxon>Desulfuromonadia</taxon>
        <taxon>Geobacterales</taxon>
        <taxon>Geobacteraceae</taxon>
        <taxon>Oryzomonas</taxon>
    </lineage>
</organism>